<dbReference type="Proteomes" id="UP000308600">
    <property type="component" value="Unassembled WGS sequence"/>
</dbReference>
<dbReference type="EMBL" id="ML208548">
    <property type="protein sequence ID" value="TFK62947.1"/>
    <property type="molecule type" value="Genomic_DNA"/>
</dbReference>
<gene>
    <name evidence="1" type="ORF">BDN72DRAFT_827066</name>
</gene>
<evidence type="ECO:0000313" key="1">
    <source>
        <dbReference type="EMBL" id="TFK62947.1"/>
    </source>
</evidence>
<proteinExistence type="predicted"/>
<protein>
    <submittedName>
        <fullName evidence="1">Uncharacterized protein</fullName>
    </submittedName>
</protein>
<sequence>MNVDDNIDPAAHAEMDAAVLRDLAIYSRYNEVPDSDLLLSTIVLRCEDKAGKIDQRYARRDNAQLLLVGNPDMARVLRGVWSSKDFERVRQLAVLRKNVPPPPNDDDETRDKVDRFFREHDTKLDDYLAGPPWQEYWEAPKEADPEIAQFIKDLKIPQVSNTPMLLLHALGGAKIVDQRIVDNFFNGDWKILLNTSGSGKTRLLFEGLNKRWGFYLTTFTDSVINPLGSSDVMQIIENYIPKSNAFTEFPEQLDEHLRDPAIQRNHHIAKRWMHQVLTARLLIFERFLQKASHSPTPIHELRSHWLLLQLTPLNILKSDVFSELTKLLKDASDSYLLMHNSAIHKKIVKLQSAFGLGEEFFCVLDEAQRASLMLDEAFRTEDKAKAKEKRPVLSPITKAWLKSCQFSMIISGNGLSVKILNEIPVSAISKPLTFKLTTNTGAFDTPESQCQYIERYMPRSILDLDSGKGFLIRAWNWAHGRHRFTASLLHLLLLSSFKSPHRTLNAFVEMHCKFCPSDGAHFTDEEPDLSEPLFPLPPFDFSEIRENNLSLFSRVVYTWLLHRQPLIFKTNNEQLVQHGFARFSKSQGTVVDEPLVILAAAQEFSTLPNSSFQDHVKQHLADEAGMGNNFEDFIVLHLTSAFGDGCKLRDIFDFGGPSPRAKEWVDIGEEDAELVSLTFVDGLPKFDRFHLPGRMAGTQVLGHKCSSVDETLAWLENPTTLTCFPDKLMGPDVIAFARLTSGRIIAILIQNQWRSAKTLPSDVQPSAESSVDPSKFYERKTLSDENHAHAKTKVKEFFQSLGQDPEVRILSVIASYPAQARGDWSNECAILNMESCEEIFDQGGMLRAVA</sequence>
<name>A0ACD3ADM6_9AGAR</name>
<accession>A0ACD3ADM6</accession>
<organism evidence="1 2">
    <name type="scientific">Pluteus cervinus</name>
    <dbReference type="NCBI Taxonomy" id="181527"/>
    <lineage>
        <taxon>Eukaryota</taxon>
        <taxon>Fungi</taxon>
        <taxon>Dikarya</taxon>
        <taxon>Basidiomycota</taxon>
        <taxon>Agaricomycotina</taxon>
        <taxon>Agaricomycetes</taxon>
        <taxon>Agaricomycetidae</taxon>
        <taxon>Agaricales</taxon>
        <taxon>Pluteineae</taxon>
        <taxon>Pluteaceae</taxon>
        <taxon>Pluteus</taxon>
    </lineage>
</organism>
<reference evidence="1 2" key="1">
    <citation type="journal article" date="2019" name="Nat. Ecol. Evol.">
        <title>Megaphylogeny resolves global patterns of mushroom evolution.</title>
        <authorList>
            <person name="Varga T."/>
            <person name="Krizsan K."/>
            <person name="Foldi C."/>
            <person name="Dima B."/>
            <person name="Sanchez-Garcia M."/>
            <person name="Sanchez-Ramirez S."/>
            <person name="Szollosi G.J."/>
            <person name="Szarkandi J.G."/>
            <person name="Papp V."/>
            <person name="Albert L."/>
            <person name="Andreopoulos W."/>
            <person name="Angelini C."/>
            <person name="Antonin V."/>
            <person name="Barry K.W."/>
            <person name="Bougher N.L."/>
            <person name="Buchanan P."/>
            <person name="Buyck B."/>
            <person name="Bense V."/>
            <person name="Catcheside P."/>
            <person name="Chovatia M."/>
            <person name="Cooper J."/>
            <person name="Damon W."/>
            <person name="Desjardin D."/>
            <person name="Finy P."/>
            <person name="Geml J."/>
            <person name="Haridas S."/>
            <person name="Hughes K."/>
            <person name="Justo A."/>
            <person name="Karasinski D."/>
            <person name="Kautmanova I."/>
            <person name="Kiss B."/>
            <person name="Kocsube S."/>
            <person name="Kotiranta H."/>
            <person name="LaButti K.M."/>
            <person name="Lechner B.E."/>
            <person name="Liimatainen K."/>
            <person name="Lipzen A."/>
            <person name="Lukacs Z."/>
            <person name="Mihaltcheva S."/>
            <person name="Morgado L.N."/>
            <person name="Niskanen T."/>
            <person name="Noordeloos M.E."/>
            <person name="Ohm R.A."/>
            <person name="Ortiz-Santana B."/>
            <person name="Ovrebo C."/>
            <person name="Racz N."/>
            <person name="Riley R."/>
            <person name="Savchenko A."/>
            <person name="Shiryaev A."/>
            <person name="Soop K."/>
            <person name="Spirin V."/>
            <person name="Szebenyi C."/>
            <person name="Tomsovsky M."/>
            <person name="Tulloss R.E."/>
            <person name="Uehling J."/>
            <person name="Grigoriev I.V."/>
            <person name="Vagvolgyi C."/>
            <person name="Papp T."/>
            <person name="Martin F.M."/>
            <person name="Miettinen O."/>
            <person name="Hibbett D.S."/>
            <person name="Nagy L.G."/>
        </authorList>
    </citation>
    <scope>NUCLEOTIDE SEQUENCE [LARGE SCALE GENOMIC DNA]</scope>
    <source>
        <strain evidence="1 2">NL-1719</strain>
    </source>
</reference>
<feature type="non-terminal residue" evidence="1">
    <location>
        <position position="850"/>
    </location>
</feature>
<evidence type="ECO:0000313" key="2">
    <source>
        <dbReference type="Proteomes" id="UP000308600"/>
    </source>
</evidence>
<keyword evidence="2" id="KW-1185">Reference proteome</keyword>